<name>A0ABW0S5V7_9RHOB</name>
<comment type="caution">
    <text evidence="3">The sequence shown here is derived from an EMBL/GenBank/DDBJ whole genome shotgun (WGS) entry which is preliminary data.</text>
</comment>
<dbReference type="EMBL" id="JBHSNA010000001">
    <property type="protein sequence ID" value="MFC5564848.1"/>
    <property type="molecule type" value="Genomic_DNA"/>
</dbReference>
<evidence type="ECO:0000313" key="4">
    <source>
        <dbReference type="Proteomes" id="UP001596056"/>
    </source>
</evidence>
<dbReference type="RefSeq" id="WP_245218396.1">
    <property type="nucleotide sequence ID" value="NZ_JAGGJP010000001.1"/>
</dbReference>
<evidence type="ECO:0000313" key="3">
    <source>
        <dbReference type="EMBL" id="MFC5564848.1"/>
    </source>
</evidence>
<dbReference type="Proteomes" id="UP001596056">
    <property type="component" value="Unassembled WGS sequence"/>
</dbReference>
<evidence type="ECO:0000256" key="1">
    <source>
        <dbReference type="ARBA" id="ARBA00009387"/>
    </source>
</evidence>
<protein>
    <submittedName>
        <fullName evidence="3">Transglycosylase SLT domain-containing protein</fullName>
    </submittedName>
</protein>
<evidence type="ECO:0000259" key="2">
    <source>
        <dbReference type="Pfam" id="PF01464"/>
    </source>
</evidence>
<dbReference type="Gene3D" id="1.10.530.10">
    <property type="match status" value="1"/>
</dbReference>
<dbReference type="Pfam" id="PF01464">
    <property type="entry name" value="SLT"/>
    <property type="match status" value="1"/>
</dbReference>
<dbReference type="CDD" id="cd00442">
    <property type="entry name" value="Lyz-like"/>
    <property type="match status" value="1"/>
</dbReference>
<dbReference type="SUPFAM" id="SSF53955">
    <property type="entry name" value="Lysozyme-like"/>
    <property type="match status" value="1"/>
</dbReference>
<organism evidence="3 4">
    <name type="scientific">Rubellimicrobium aerolatum</name>
    <dbReference type="NCBI Taxonomy" id="490979"/>
    <lineage>
        <taxon>Bacteria</taxon>
        <taxon>Pseudomonadati</taxon>
        <taxon>Pseudomonadota</taxon>
        <taxon>Alphaproteobacteria</taxon>
        <taxon>Rhodobacterales</taxon>
        <taxon>Roseobacteraceae</taxon>
        <taxon>Rubellimicrobium</taxon>
    </lineage>
</organism>
<feature type="domain" description="Transglycosylase SLT" evidence="2">
    <location>
        <begin position="56"/>
        <end position="130"/>
    </location>
</feature>
<sequence>MPEMLPAMAWDSQGAHTDAWTEATIDALKTQGVALLSEVPGDIGTWCPGYAQADTSQRAAFWAGLLSALARFESTWNPQAVGGGGKWFGLVQIAPGTARSHGCDADSGQELTDGAANLQCAVKIAARTVTRDGVVAAGGGGFAADWGPFASASKREQMADWVSSQSYCRPTVSP</sequence>
<comment type="similarity">
    <text evidence="1">Belongs to the virb1 family.</text>
</comment>
<reference evidence="4" key="1">
    <citation type="journal article" date="2019" name="Int. J. Syst. Evol. Microbiol.">
        <title>The Global Catalogue of Microorganisms (GCM) 10K type strain sequencing project: providing services to taxonomists for standard genome sequencing and annotation.</title>
        <authorList>
            <consortium name="The Broad Institute Genomics Platform"/>
            <consortium name="The Broad Institute Genome Sequencing Center for Infectious Disease"/>
            <person name="Wu L."/>
            <person name="Ma J."/>
        </authorList>
    </citation>
    <scope>NUCLEOTIDE SEQUENCE [LARGE SCALE GENOMIC DNA]</scope>
    <source>
        <strain evidence="4">KACC 11588</strain>
    </source>
</reference>
<keyword evidence="4" id="KW-1185">Reference proteome</keyword>
<proteinExistence type="inferred from homology"/>
<dbReference type="InterPro" id="IPR023346">
    <property type="entry name" value="Lysozyme-like_dom_sf"/>
</dbReference>
<gene>
    <name evidence="3" type="ORF">ACFPOC_00235</name>
</gene>
<accession>A0ABW0S5V7</accession>
<dbReference type="InterPro" id="IPR008258">
    <property type="entry name" value="Transglycosylase_SLT_dom_1"/>
</dbReference>